<keyword evidence="2" id="KW-1185">Reference proteome</keyword>
<proteinExistence type="predicted"/>
<comment type="caution">
    <text evidence="1">The sequence shown here is derived from an EMBL/GenBank/DDBJ whole genome shotgun (WGS) entry which is preliminary data.</text>
</comment>
<accession>A0ABU6YUB4</accession>
<organism evidence="1 2">
    <name type="scientific">Stylosanthes scabra</name>
    <dbReference type="NCBI Taxonomy" id="79078"/>
    <lineage>
        <taxon>Eukaryota</taxon>
        <taxon>Viridiplantae</taxon>
        <taxon>Streptophyta</taxon>
        <taxon>Embryophyta</taxon>
        <taxon>Tracheophyta</taxon>
        <taxon>Spermatophyta</taxon>
        <taxon>Magnoliopsida</taxon>
        <taxon>eudicotyledons</taxon>
        <taxon>Gunneridae</taxon>
        <taxon>Pentapetalae</taxon>
        <taxon>rosids</taxon>
        <taxon>fabids</taxon>
        <taxon>Fabales</taxon>
        <taxon>Fabaceae</taxon>
        <taxon>Papilionoideae</taxon>
        <taxon>50 kb inversion clade</taxon>
        <taxon>dalbergioids sensu lato</taxon>
        <taxon>Dalbergieae</taxon>
        <taxon>Pterocarpus clade</taxon>
        <taxon>Stylosanthes</taxon>
    </lineage>
</organism>
<reference evidence="1 2" key="1">
    <citation type="journal article" date="2023" name="Plants (Basel)">
        <title>Bridging the Gap: Combining Genomics and Transcriptomics Approaches to Understand Stylosanthes scabra, an Orphan Legume from the Brazilian Caatinga.</title>
        <authorList>
            <person name="Ferreira-Neto J.R.C."/>
            <person name="da Silva M.D."/>
            <person name="Binneck E."/>
            <person name="de Melo N.F."/>
            <person name="da Silva R.H."/>
            <person name="de Melo A.L.T.M."/>
            <person name="Pandolfi V."/>
            <person name="Bustamante F.O."/>
            <person name="Brasileiro-Vidal A.C."/>
            <person name="Benko-Iseppon A.M."/>
        </authorList>
    </citation>
    <scope>NUCLEOTIDE SEQUENCE [LARGE SCALE GENOMIC DNA]</scope>
    <source>
        <tissue evidence="1">Leaves</tissue>
    </source>
</reference>
<name>A0ABU6YUB4_9FABA</name>
<dbReference type="Proteomes" id="UP001341840">
    <property type="component" value="Unassembled WGS sequence"/>
</dbReference>
<sequence length="184" mass="21745">MSNVVWSSRSIYMFETNWKEFIPKHDLSGNKWLTVLSDERADKVDPRYVLERWSKNFRRNHTNISSSYDEPVLDERTQRYNDALSRCFEACQVRSKSEGRTAIVHRGLDRIFSELQEYDEEEKEKAKEKRKTTISHKDCTLNEINDLQSPQHVRSKGRPRKILGSNLEKKIANEINKKNRNTIG</sequence>
<evidence type="ECO:0000313" key="2">
    <source>
        <dbReference type="Proteomes" id="UP001341840"/>
    </source>
</evidence>
<evidence type="ECO:0000313" key="1">
    <source>
        <dbReference type="EMBL" id="MED6212894.1"/>
    </source>
</evidence>
<protein>
    <recommendedName>
        <fullName evidence="3">Protein FAR1-RELATED SEQUENCE</fullName>
    </recommendedName>
</protein>
<gene>
    <name evidence="1" type="ORF">PIB30_087829</name>
</gene>
<evidence type="ECO:0008006" key="3">
    <source>
        <dbReference type="Google" id="ProtNLM"/>
    </source>
</evidence>
<dbReference type="EMBL" id="JASCZI010243220">
    <property type="protein sequence ID" value="MED6212894.1"/>
    <property type="molecule type" value="Genomic_DNA"/>
</dbReference>